<comment type="subcellular location">
    <subcellularLocation>
        <location evidence="1">Cell membrane</location>
        <topology evidence="1">Multi-pass membrane protein</topology>
    </subcellularLocation>
</comment>
<dbReference type="CDD" id="cd06579">
    <property type="entry name" value="TM_PBP1_transp_AraH_like"/>
    <property type="match status" value="1"/>
</dbReference>
<organism evidence="8 9">
    <name type="scientific">Brachybacterium equifaecis</name>
    <dbReference type="NCBI Taxonomy" id="2910770"/>
    <lineage>
        <taxon>Bacteria</taxon>
        <taxon>Bacillati</taxon>
        <taxon>Actinomycetota</taxon>
        <taxon>Actinomycetes</taxon>
        <taxon>Micrococcales</taxon>
        <taxon>Dermabacteraceae</taxon>
        <taxon>Brachybacterium</taxon>
    </lineage>
</organism>
<evidence type="ECO:0000313" key="8">
    <source>
        <dbReference type="EMBL" id="MCL6424163.1"/>
    </source>
</evidence>
<feature type="region of interest" description="Disordered" evidence="6">
    <location>
        <begin position="1"/>
        <end position="21"/>
    </location>
</feature>
<dbReference type="Proteomes" id="UP001203761">
    <property type="component" value="Unassembled WGS sequence"/>
</dbReference>
<feature type="transmembrane region" description="Helical" evidence="7">
    <location>
        <begin position="66"/>
        <end position="88"/>
    </location>
</feature>
<feature type="transmembrane region" description="Helical" evidence="7">
    <location>
        <begin position="95"/>
        <end position="113"/>
    </location>
</feature>
<gene>
    <name evidence="8" type="ORF">Bequi_12375</name>
</gene>
<evidence type="ECO:0000256" key="7">
    <source>
        <dbReference type="SAM" id="Phobius"/>
    </source>
</evidence>
<accession>A0ABT0R413</accession>
<feature type="transmembrane region" description="Helical" evidence="7">
    <location>
        <begin position="195"/>
        <end position="216"/>
    </location>
</feature>
<keyword evidence="3 7" id="KW-0812">Transmembrane</keyword>
<keyword evidence="4 7" id="KW-1133">Transmembrane helix</keyword>
<feature type="transmembrane region" description="Helical" evidence="7">
    <location>
        <begin position="249"/>
        <end position="270"/>
    </location>
</feature>
<keyword evidence="5 7" id="KW-0472">Membrane</keyword>
<feature type="transmembrane region" description="Helical" evidence="7">
    <location>
        <begin position="308"/>
        <end position="327"/>
    </location>
</feature>
<feature type="transmembrane region" description="Helical" evidence="7">
    <location>
        <begin position="119"/>
        <end position="138"/>
    </location>
</feature>
<dbReference type="RefSeq" id="WP_249738245.1">
    <property type="nucleotide sequence ID" value="NZ_JAKNCJ010000009.1"/>
</dbReference>
<reference evidence="8" key="1">
    <citation type="submission" date="2022-02" db="EMBL/GenBank/DDBJ databases">
        <authorList>
            <person name="Lee M."/>
            <person name="Kim S.-J."/>
            <person name="Jung M.-Y."/>
        </authorList>
    </citation>
    <scope>NUCLEOTIDE SEQUENCE</scope>
    <source>
        <strain evidence="8">JHP9</strain>
    </source>
</reference>
<evidence type="ECO:0000256" key="1">
    <source>
        <dbReference type="ARBA" id="ARBA00004651"/>
    </source>
</evidence>
<dbReference type="EMBL" id="JAKNCJ010000009">
    <property type="protein sequence ID" value="MCL6424163.1"/>
    <property type="molecule type" value="Genomic_DNA"/>
</dbReference>
<proteinExistence type="predicted"/>
<sequence>MSTSTVPGNLQPAKQGPSSDGFGSRVLRRVLTDRVTLLAILIVALLVAFSALSAADRLNAPFNVSYLSTSLMSLVPVALLALAQMFVIMSGRSGIDLSVGGMVSLAAMLFGWLVGPQQWPVITAVVITLIAAMLMGLLNGYLVSYLGFPPLIATLASSYVFGSMAMLANDRAPFADERIAATNALTRRIELFGDVAVPAHVFTVLLPCILIAWLALAKSRWGKSLYAVGTNDVAAKYATQPVKATRASAYVAAGLLSGVAAIVNVAQFASARPDAGTAGNGMALPAITIAVLGGVAIAGGLGRVGGTALAALLITWLNAAILISFQGSMGPRVQLLALGLVLLGAVLLNSYANRRYGLAE</sequence>
<evidence type="ECO:0000256" key="5">
    <source>
        <dbReference type="ARBA" id="ARBA00023136"/>
    </source>
</evidence>
<feature type="transmembrane region" description="Helical" evidence="7">
    <location>
        <begin position="282"/>
        <end position="301"/>
    </location>
</feature>
<evidence type="ECO:0000313" key="9">
    <source>
        <dbReference type="Proteomes" id="UP001203761"/>
    </source>
</evidence>
<name>A0ABT0R413_9MICO</name>
<evidence type="ECO:0000256" key="3">
    <source>
        <dbReference type="ARBA" id="ARBA00022692"/>
    </source>
</evidence>
<dbReference type="InterPro" id="IPR001851">
    <property type="entry name" value="ABC_transp_permease"/>
</dbReference>
<keyword evidence="2" id="KW-1003">Cell membrane</keyword>
<comment type="caution">
    <text evidence="8">The sequence shown here is derived from an EMBL/GenBank/DDBJ whole genome shotgun (WGS) entry which is preliminary data.</text>
</comment>
<dbReference type="Pfam" id="PF02653">
    <property type="entry name" value="BPD_transp_2"/>
    <property type="match status" value="1"/>
</dbReference>
<protein>
    <submittedName>
        <fullName evidence="8">ABC transporter permease</fullName>
    </submittedName>
</protein>
<feature type="transmembrane region" description="Helical" evidence="7">
    <location>
        <begin position="145"/>
        <end position="168"/>
    </location>
</feature>
<feature type="transmembrane region" description="Helical" evidence="7">
    <location>
        <begin position="35"/>
        <end position="54"/>
    </location>
</feature>
<evidence type="ECO:0000256" key="6">
    <source>
        <dbReference type="SAM" id="MobiDB-lite"/>
    </source>
</evidence>
<evidence type="ECO:0000256" key="4">
    <source>
        <dbReference type="ARBA" id="ARBA00022989"/>
    </source>
</evidence>
<feature type="transmembrane region" description="Helical" evidence="7">
    <location>
        <begin position="333"/>
        <end position="352"/>
    </location>
</feature>
<evidence type="ECO:0000256" key="2">
    <source>
        <dbReference type="ARBA" id="ARBA00022475"/>
    </source>
</evidence>
<keyword evidence="9" id="KW-1185">Reference proteome</keyword>
<dbReference type="PANTHER" id="PTHR32196">
    <property type="entry name" value="ABC TRANSPORTER PERMEASE PROTEIN YPHD-RELATED-RELATED"/>
    <property type="match status" value="1"/>
</dbReference>